<organism evidence="2 3">
    <name type="scientific">Bacillus timonensis</name>
    <dbReference type="NCBI Taxonomy" id="1033734"/>
    <lineage>
        <taxon>Bacteria</taxon>
        <taxon>Bacillati</taxon>
        <taxon>Bacillota</taxon>
        <taxon>Bacilli</taxon>
        <taxon>Bacillales</taxon>
        <taxon>Bacillaceae</taxon>
        <taxon>Bacillus</taxon>
    </lineage>
</organism>
<dbReference type="SUPFAM" id="SSF54593">
    <property type="entry name" value="Glyoxalase/Bleomycin resistance protein/Dihydroxybiphenyl dioxygenase"/>
    <property type="match status" value="1"/>
</dbReference>
<accession>A0A4S3PNL3</accession>
<protein>
    <submittedName>
        <fullName evidence="2">VOC family protein</fullName>
    </submittedName>
</protein>
<dbReference type="Proteomes" id="UP000306477">
    <property type="component" value="Unassembled WGS sequence"/>
</dbReference>
<evidence type="ECO:0000259" key="1">
    <source>
        <dbReference type="PROSITE" id="PS51819"/>
    </source>
</evidence>
<dbReference type="EMBL" id="SLUB01000040">
    <property type="protein sequence ID" value="THE10736.1"/>
    <property type="molecule type" value="Genomic_DNA"/>
</dbReference>
<proteinExistence type="predicted"/>
<feature type="domain" description="VOC" evidence="1">
    <location>
        <begin position="2"/>
        <end position="126"/>
    </location>
</feature>
<dbReference type="RefSeq" id="WP_136380853.1">
    <property type="nucleotide sequence ID" value="NZ_SLUB01000040.1"/>
</dbReference>
<dbReference type="STRING" id="1033734.GCA_000285535_01990"/>
<dbReference type="InterPro" id="IPR029068">
    <property type="entry name" value="Glyas_Bleomycin-R_OHBP_Dase"/>
</dbReference>
<dbReference type="Pfam" id="PF00903">
    <property type="entry name" value="Glyoxalase"/>
    <property type="match status" value="1"/>
</dbReference>
<comment type="caution">
    <text evidence="2">The sequence shown here is derived from an EMBL/GenBank/DDBJ whole genome shotgun (WGS) entry which is preliminary data.</text>
</comment>
<reference evidence="2 3" key="1">
    <citation type="journal article" date="2019" name="Indoor Air">
        <title>Impacts of indoor surface finishes on bacterial viability.</title>
        <authorList>
            <person name="Hu J."/>
            <person name="Maamar S.B."/>
            <person name="Glawe A.J."/>
            <person name="Gottel N."/>
            <person name="Gilbert J.A."/>
            <person name="Hartmann E.M."/>
        </authorList>
    </citation>
    <scope>NUCLEOTIDE SEQUENCE [LARGE SCALE GENOMIC DNA]</scope>
    <source>
        <strain evidence="2 3">AF060A6</strain>
    </source>
</reference>
<dbReference type="OrthoDB" id="9796521at2"/>
<keyword evidence="3" id="KW-1185">Reference proteome</keyword>
<dbReference type="AlphaFoldDB" id="A0A4S3PNL3"/>
<name>A0A4S3PNL3_9BACI</name>
<dbReference type="InterPro" id="IPR037523">
    <property type="entry name" value="VOC_core"/>
</dbReference>
<dbReference type="InterPro" id="IPR004360">
    <property type="entry name" value="Glyas_Fos-R_dOase_dom"/>
</dbReference>
<sequence length="127" mass="14831">MNLTHIRLLVDNYKECFIFYRDILGFEVSWGDENSTYADFTGIGGVKLGLFERQQMVAAIGSEYVPLVENQDKTTLIFKVKSVEDTYEKMKDKLEFITKPHEQVNWMLKVAHFRDPTGNLIEIYENL</sequence>
<evidence type="ECO:0000313" key="2">
    <source>
        <dbReference type="EMBL" id="THE10736.1"/>
    </source>
</evidence>
<dbReference type="Gene3D" id="3.10.180.10">
    <property type="entry name" value="2,3-Dihydroxybiphenyl 1,2-Dioxygenase, domain 1"/>
    <property type="match status" value="1"/>
</dbReference>
<dbReference type="PROSITE" id="PS51819">
    <property type="entry name" value="VOC"/>
    <property type="match status" value="1"/>
</dbReference>
<gene>
    <name evidence="2" type="ORF">E1I69_17470</name>
</gene>
<evidence type="ECO:0000313" key="3">
    <source>
        <dbReference type="Proteomes" id="UP000306477"/>
    </source>
</evidence>